<reference evidence="2" key="1">
    <citation type="submission" date="2020-11" db="EMBL/GenBank/DDBJ databases">
        <authorList>
            <consortium name="DOE Joint Genome Institute"/>
            <person name="Ahrendt S."/>
            <person name="Riley R."/>
            <person name="Andreopoulos W."/>
            <person name="Labutti K."/>
            <person name="Pangilinan J."/>
            <person name="Ruiz-Duenas F.J."/>
            <person name="Barrasa J.M."/>
            <person name="Sanchez-Garcia M."/>
            <person name="Camarero S."/>
            <person name="Miyauchi S."/>
            <person name="Serrano A."/>
            <person name="Linde D."/>
            <person name="Babiker R."/>
            <person name="Drula E."/>
            <person name="Ayuso-Fernandez I."/>
            <person name="Pacheco R."/>
            <person name="Padilla G."/>
            <person name="Ferreira P."/>
            <person name="Barriuso J."/>
            <person name="Kellner H."/>
            <person name="Castanera R."/>
            <person name="Alfaro M."/>
            <person name="Ramirez L."/>
            <person name="Pisabarro A.G."/>
            <person name="Kuo A."/>
            <person name="Tritt A."/>
            <person name="Lipzen A."/>
            <person name="He G."/>
            <person name="Yan M."/>
            <person name="Ng V."/>
            <person name="Cullen D."/>
            <person name="Martin F."/>
            <person name="Rosso M.-N."/>
            <person name="Henrissat B."/>
            <person name="Hibbett D."/>
            <person name="Martinez A.T."/>
            <person name="Grigoriev I.V."/>
        </authorList>
    </citation>
    <scope>NUCLEOTIDE SEQUENCE</scope>
    <source>
        <strain evidence="2">MF-IS2</strain>
    </source>
</reference>
<dbReference type="Proteomes" id="UP000807342">
    <property type="component" value="Unassembled WGS sequence"/>
</dbReference>
<keyword evidence="3" id="KW-1185">Reference proteome</keyword>
<gene>
    <name evidence="2" type="ORF">P691DRAFT_791979</name>
</gene>
<proteinExistence type="predicted"/>
<feature type="region of interest" description="Disordered" evidence="1">
    <location>
        <begin position="161"/>
        <end position="183"/>
    </location>
</feature>
<protein>
    <submittedName>
        <fullName evidence="2">Uncharacterized protein</fullName>
    </submittedName>
</protein>
<evidence type="ECO:0000313" key="3">
    <source>
        <dbReference type="Proteomes" id="UP000807342"/>
    </source>
</evidence>
<dbReference type="AlphaFoldDB" id="A0A9P5XGI2"/>
<sequence length="348" mass="39424">MGPKMRSSDVPRKFEDIDILGRRMAVTDSHITSSLLWALLIVLLSTERPSTALSLIRGSGDDQNFITLYKVIRPLGESWTGIPLEVERSCLSTGYEQSLHPHGVKNFRKRNPIDLANTYQPLKYTAQNKPSREALYSHRCRVPSRGSLTFERLLKLTDRISKPPTHTMNFPGPNTRTNPPLPRRRNIALPVTSGNMRPQDSIIDIELAATERIRPVARPRLTNGPADIRVVIPGTIITIISGQFRNINFISNAQPATNPPVRGLWLTFPNHNVHLIRSAVEDGDVSVYDVQRAVIEWMRQQPQSNNFYRREIIAREGTTVAVWVWAWRGLVQIGNDTTRWSVELGFDV</sequence>
<comment type="caution">
    <text evidence="2">The sequence shown here is derived from an EMBL/GenBank/DDBJ whole genome shotgun (WGS) entry which is preliminary data.</text>
</comment>
<name>A0A9P5XGI2_9AGAR</name>
<dbReference type="EMBL" id="MU151149">
    <property type="protein sequence ID" value="KAF9448816.1"/>
    <property type="molecule type" value="Genomic_DNA"/>
</dbReference>
<organism evidence="2 3">
    <name type="scientific">Macrolepiota fuliginosa MF-IS2</name>
    <dbReference type="NCBI Taxonomy" id="1400762"/>
    <lineage>
        <taxon>Eukaryota</taxon>
        <taxon>Fungi</taxon>
        <taxon>Dikarya</taxon>
        <taxon>Basidiomycota</taxon>
        <taxon>Agaricomycotina</taxon>
        <taxon>Agaricomycetes</taxon>
        <taxon>Agaricomycetidae</taxon>
        <taxon>Agaricales</taxon>
        <taxon>Agaricineae</taxon>
        <taxon>Agaricaceae</taxon>
        <taxon>Macrolepiota</taxon>
    </lineage>
</organism>
<accession>A0A9P5XGI2</accession>
<evidence type="ECO:0000256" key="1">
    <source>
        <dbReference type="SAM" id="MobiDB-lite"/>
    </source>
</evidence>
<evidence type="ECO:0000313" key="2">
    <source>
        <dbReference type="EMBL" id="KAF9448816.1"/>
    </source>
</evidence>